<dbReference type="InterPro" id="IPR027417">
    <property type="entry name" value="P-loop_NTPase"/>
</dbReference>
<reference evidence="14" key="1">
    <citation type="submission" date="2020-12" db="EMBL/GenBank/DDBJ databases">
        <title>Metabolic potential, ecology and presence of endohyphal bacteria is reflected in genomic diversity of Mucoromycotina.</title>
        <authorList>
            <person name="Muszewska A."/>
            <person name="Okrasinska A."/>
            <person name="Steczkiewicz K."/>
            <person name="Drgas O."/>
            <person name="Orlowska M."/>
            <person name="Perlinska-Lenart U."/>
            <person name="Aleksandrzak-Piekarczyk T."/>
            <person name="Szatraj K."/>
            <person name="Zielenkiewicz U."/>
            <person name="Pilsyk S."/>
            <person name="Malc E."/>
            <person name="Mieczkowski P."/>
            <person name="Kruszewska J.S."/>
            <person name="Biernat P."/>
            <person name="Pawlowska J."/>
        </authorList>
    </citation>
    <scope>NUCLEOTIDE SEQUENCE</scope>
    <source>
        <strain evidence="14">WA0000017839</strain>
    </source>
</reference>
<dbReference type="SUPFAM" id="SSF81837">
    <property type="entry name" value="BEACH domain"/>
    <property type="match status" value="1"/>
</dbReference>
<dbReference type="FunFam" id="3.40.50.300:FF:000663">
    <property type="entry name" value="von Willebrand factor A domain containing 8"/>
    <property type="match status" value="1"/>
</dbReference>
<dbReference type="Gene3D" id="3.40.50.300">
    <property type="entry name" value="P-loop containing nucleotide triphosphate hydrolases"/>
    <property type="match status" value="3"/>
</dbReference>
<keyword evidence="15" id="KW-1185">Reference proteome</keyword>
<dbReference type="InterPro" id="IPR039891">
    <property type="entry name" value="VWA8"/>
</dbReference>
<dbReference type="Gene3D" id="1.10.510.10">
    <property type="entry name" value="Transferase(Phosphotransferase) domain 1"/>
    <property type="match status" value="1"/>
</dbReference>
<dbReference type="Pfam" id="PF02138">
    <property type="entry name" value="Beach"/>
    <property type="match status" value="1"/>
</dbReference>
<dbReference type="CDD" id="cd06071">
    <property type="entry name" value="Beach"/>
    <property type="match status" value="1"/>
</dbReference>
<feature type="domain" description="VWFA" evidence="13">
    <location>
        <begin position="1666"/>
        <end position="1865"/>
    </location>
</feature>
<dbReference type="InterPro" id="IPR011009">
    <property type="entry name" value="Kinase-like_dom_sf"/>
</dbReference>
<evidence type="ECO:0000259" key="11">
    <source>
        <dbReference type="PROSITE" id="PS50011"/>
    </source>
</evidence>
<dbReference type="Pfam" id="PF07728">
    <property type="entry name" value="AAA_5"/>
    <property type="match status" value="3"/>
</dbReference>
<evidence type="ECO:0000256" key="4">
    <source>
        <dbReference type="ARBA" id="ARBA00022840"/>
    </source>
</evidence>
<dbReference type="PROSITE" id="PS50011">
    <property type="entry name" value="PROTEIN_KINASE_DOM"/>
    <property type="match status" value="1"/>
</dbReference>
<dbReference type="GO" id="GO:0005739">
    <property type="term" value="C:mitochondrion"/>
    <property type="evidence" value="ECO:0007669"/>
    <property type="project" value="UniProtKB-SubCell"/>
</dbReference>
<dbReference type="SUPFAM" id="SSF53300">
    <property type="entry name" value="vWA-like"/>
    <property type="match status" value="1"/>
</dbReference>
<feature type="domain" description="BEACH" evidence="12">
    <location>
        <begin position="2734"/>
        <end position="2994"/>
    </location>
</feature>
<comment type="caution">
    <text evidence="14">The sequence shown here is derived from an EMBL/GenBank/DDBJ whole genome shotgun (WGS) entry which is preliminary data.</text>
</comment>
<dbReference type="SMART" id="SM00327">
    <property type="entry name" value="VWA"/>
    <property type="match status" value="1"/>
</dbReference>
<feature type="region of interest" description="Disordered" evidence="10">
    <location>
        <begin position="1486"/>
        <end position="1545"/>
    </location>
</feature>
<dbReference type="InterPro" id="IPR016024">
    <property type="entry name" value="ARM-type_fold"/>
</dbReference>
<dbReference type="FunFam" id="3.40.50.300:FF:000587">
    <property type="entry name" value="von Willebrand factor A domain containing 8"/>
    <property type="match status" value="1"/>
</dbReference>
<dbReference type="Gene3D" id="2.130.10.10">
    <property type="entry name" value="YVTN repeat-like/Quinoprotein amine dehydrogenase"/>
    <property type="match status" value="2"/>
</dbReference>
<dbReference type="GO" id="GO:0016887">
    <property type="term" value="F:ATP hydrolysis activity"/>
    <property type="evidence" value="ECO:0007669"/>
    <property type="project" value="InterPro"/>
</dbReference>
<dbReference type="InterPro" id="IPR036322">
    <property type="entry name" value="WD40_repeat_dom_sf"/>
</dbReference>
<dbReference type="PROSITE" id="PS50294">
    <property type="entry name" value="WD_REPEATS_REGION"/>
    <property type="match status" value="1"/>
</dbReference>
<feature type="region of interest" description="Disordered" evidence="10">
    <location>
        <begin position="1"/>
        <end position="32"/>
    </location>
</feature>
<dbReference type="InterPro" id="IPR000719">
    <property type="entry name" value="Prot_kinase_dom"/>
</dbReference>
<keyword evidence="5" id="KW-0809">Transit peptide</keyword>
<dbReference type="SUPFAM" id="SSF48371">
    <property type="entry name" value="ARM repeat"/>
    <property type="match status" value="1"/>
</dbReference>
<feature type="compositionally biased region" description="Gly residues" evidence="10">
    <location>
        <begin position="1503"/>
        <end position="1530"/>
    </location>
</feature>
<keyword evidence="2 9" id="KW-0853">WD repeat</keyword>
<dbReference type="SMART" id="SM00320">
    <property type="entry name" value="WD40"/>
    <property type="match status" value="6"/>
</dbReference>
<name>A0A8H7UZ23_9FUNG</name>
<dbReference type="PROSITE" id="PS50234">
    <property type="entry name" value="VWFA"/>
    <property type="match status" value="1"/>
</dbReference>
<organism evidence="14 15">
    <name type="scientific">Mucor saturninus</name>
    <dbReference type="NCBI Taxonomy" id="64648"/>
    <lineage>
        <taxon>Eukaryota</taxon>
        <taxon>Fungi</taxon>
        <taxon>Fungi incertae sedis</taxon>
        <taxon>Mucoromycota</taxon>
        <taxon>Mucoromycotina</taxon>
        <taxon>Mucoromycetes</taxon>
        <taxon>Mucorales</taxon>
        <taxon>Mucorineae</taxon>
        <taxon>Mucoraceae</taxon>
        <taxon>Mucor</taxon>
    </lineage>
</organism>
<evidence type="ECO:0000313" key="14">
    <source>
        <dbReference type="EMBL" id="KAG2197333.1"/>
    </source>
</evidence>
<evidence type="ECO:0000256" key="5">
    <source>
        <dbReference type="ARBA" id="ARBA00022946"/>
    </source>
</evidence>
<evidence type="ECO:0000256" key="10">
    <source>
        <dbReference type="SAM" id="MobiDB-lite"/>
    </source>
</evidence>
<dbReference type="InterPro" id="IPR002035">
    <property type="entry name" value="VWF_A"/>
</dbReference>
<dbReference type="GO" id="GO:0004672">
    <property type="term" value="F:protein kinase activity"/>
    <property type="evidence" value="ECO:0007669"/>
    <property type="project" value="InterPro"/>
</dbReference>
<dbReference type="SUPFAM" id="SSF56112">
    <property type="entry name" value="Protein kinase-like (PK-like)"/>
    <property type="match status" value="1"/>
</dbReference>
<dbReference type="SMART" id="SM01026">
    <property type="entry name" value="Beach"/>
    <property type="match status" value="1"/>
</dbReference>
<dbReference type="SUPFAM" id="SSF50978">
    <property type="entry name" value="WD40 repeat-like"/>
    <property type="match status" value="1"/>
</dbReference>
<dbReference type="InterPro" id="IPR011704">
    <property type="entry name" value="ATPase_dyneun-rel_AAA"/>
</dbReference>
<evidence type="ECO:0000256" key="1">
    <source>
        <dbReference type="ARBA" id="ARBA00004173"/>
    </source>
</evidence>
<sequence length="4222" mass="474401">MSNSNKQAKRRLKQLGATLNPSKAGWSDSEDEDLTKQVDVKSVRIGDIVMQVYPAENPELVPEIQGPFYDGSQDILRHLRWIMQKDKLGQDIFLLGPPGPLRRNLIMKYAEMTQREIEYVALSKDVTDADLKQRRELTNGTSFYVDQAAVRAAIHGRILVLDGIEKAERNVLPILNNLLENREMSLEDGRFLTTKDVSSDTKFEKVNPRFLVFALGLPVPPYVGYPLDPPLRSRFQSRDIKAPEFKSQVDQMLNLITNKNVSRELIERLISISLVLGVQNEGRNTREIEVPEFPMTVESLANLLSIVPNVNPRFLVDILYPYTLLPTCDLEQLSVIESAFRRFAVKSEVVEAHMESRQTSSGYLIETINPVKPKDTAQRAIALFSSAQFGPLGLPIYCGPSAFSPAEYFIETPYHREIFSAMVLLHAGGKDICLIGTYKGVGKSALVRHFARNLGYTIDYIPLYRDMSSRDLLQRRSTTAKGDTVWENSLLVEAAIHGHLAVLDGIEALSFGTLNTLQRLCSDRETQLPDGTRLISEARYIKLLKKQTVEELELKRVFPIHPSFRIMALARAGTSGQSDTKAGSWLSAEILSMFHFIVVDTLPSHEEQQVLTALSPGVDEDKLKQLLTFSRRLRRDKDETIRMLSSTLSTRQLIRMCRRLAYFENENLYVAIHKAALSRFMPTVAREALHALMIANGIYPPKEDSVDLVIEVLPSREHPEQIRIGNVVENVFQGGDPMLIPNVVFHENPAHTQILKEMLKDYQLGDHLLLIGNQGVGKNKLADYFLQLLKLPREYIQLHRDSTVQSLTTTPAIADGVLSYEDSALVKAVRDGTILVVDEADKAPTYVTAVLKSLVEDGQMVLGDGRRIISKESDIQDSQNYIMVHPNFRMLVLANRPGYPFLGNDFYREIGDVFSCHAVDNPDMKSEMFLLRKYGPQVSEDLLGKLSNAFTDLRKLTDEGLISYPYSTRELVNIVLHLQNYPEEGISKILQNVFDFDQYDQASKELVIEIFEKHGIPVGLESDFSMSLGDVLSLGKPLLSEQWTRVPSATKQLVSKCETDDIAVRGGWDIDVGKKWKEVERKEGRSTTFSEQLYTFDIPTRGEALDIATMDDGTIFVVTTNPVTLHRVEPTHKQIDSLDLYEYFPLQRAPPRLRISVIRTQGQVKYLALHNPSNNELLCCDFNKKSVVSVVIRGLEPVKSIMCNNLSSSGILVFYQIDQPVIAVLDFNTSKQHTLTFPTRINQLHVIEPNFWIARGSRDANMYAIYSEQGVPNTMESIQALGQNGQPVDELSHIFEQDLTPGVKFGHNENPSKFASILEGCSRSDFLGSKGVIDISCFIKNQKTNHQVNTKIKGTSLFLEKTQQLAIIQPPTDGRAESFLDLLNPISGQIWRIKMPLSVVGAMEPVTSYNQFQVERYAATLSELPNGNLVTMDNAGTVRIWQVDPNAIYKAAQTWKQMVGVDQKLLSVIYETEDHKQLEELYNKAEQGAGGGNSDAKCETDGQGEGFGGKSGVGEGDGGSGGSGGGGANGSGNNMNENGRQEASFEDIESLKIKTTGDEPEAISRAQKEMHDQAMEKMLTKIDMTQADFQKYNEYMENIRREVRELRVILESVEAKKQERVWLKNQSSGDLDDTKIIEGLTGERSIYKKRGEDDPELGLFQDKPKRMNFVFDLSASMFRFNSHDRRLERSMEVALMLMESFRGFEHKFAYKIVGHSGDGANIEFVKEGKYPKTEKEAFEVISKMKAHSQYCLSGDNTLGAVSHSMKEIVKEESDDYFVVVLSDANIQQYNIHPNDIARILKSDDRVTAQMIFIGSLEDQAAQLKKALGSHAHICTENKELPKIIKSLFLSSMVKEIINEILLNTARNDLLQCALSCKSLSTASLQVFYKNVNLTAQNIRILNSQMNLEKHERDCYFRYGAFVLSLEISDDLDDNEYTPNSESVMDKDSFIAFLEYLPNLEVLNIKRSAFVVEYFRWLLYTQSTGCLNRIQRIDYDENSIQRFHTSLIFDLHFLVCYKYRATINHLVLHYKHQMIEVDSHRDRTLTFLGHFKNLQHLLLVNQCDDALEILDITNICPNLISLQYNSDRTMSDTRLSNDSTNSKMTRCLKSLTLEVSTVSTNLIEYITDYVPAQIDSINITMYDTDLCDWINTVGINNALKCVAHLGTFKVTRFNFEPPKTYRRRSVQEESKTTLLFKLLGAFKVNKKSAVHAYYDDFSSVRDSLAYNSDYGITVNIGSKIGNGGSYDESRIKLEFPDTQRSVIGLEAINHMHAIMYDKRPEVQTYFLKEALNRCPDLLSFNFRFSLNLYRGVRLKTINYPSSPKNKLNVMKIGDYLPTGEFMDLLTTHLPNIEILSVGSPGKSRQALTSPIMIDLRPFGNLQKFSFNLQILLGRRSDHGVNITLCYDDSSSRYYSQVKETRKFVEKSRENKEASIEWIYDNLTIGCNKDLEVYIYSDDDTLIAEFGKEGYTDRTSDSNRSEVDTDWIDKLTHPSDNNEAFILRRPGYSRKTNDAGSTNSQKQSPTVNIYVTVLSKASANGLSLYESSVMSSVKSNNIHTQDKWPLIEYIQSLLEGKGADQKIESLKDIFNDYEAMFDDRKETHDEDDSITLQKKVEKDIDLIEADTSNSNLPDVFSLIETNHAYYFLASYRGATLQDLITYNPGVLSSNLKKSFITYQLLRVIASLHSRGVLHGSLKASNILVDENLWIQLAGIEFEPNPKDFDMRSWIHDRKVLKMTKHLPQEPLVVSWVKGEISNFSYLMALNHLAGRREGDPNFYPILPWITDFSGDSIEDGWRNFTQTKFRINKGDEQLDFTFDGPVPHHITDILSDITYYVYQARKTPIPVLCQFVRSKYEPNEYPSSMQRLYQWTPDECIPEFYTDPSIFKSIHPDMPDLQIPQWADSPMDFIRKHAEALESDYVSANLHHWIDLTFGNDLTGKGAVEAKNVALPLLAGQNSFMKHGIIQLFKDKHPQRGCNWNKMKKESHLVSASPISAEDDASDRSIRANQPQYITNAAIAASKQRSSSIRTRHTLLSNSNSMDSATTGLLSTMVHSSSIAGTVTTAATSNRDRTPSIHSTASSIDTSRSLPSSLIATAEPFTSVLRTEPIKMPISIAENYFIDDLDLFEDMAAFSAKYKSMDRAEMLIVNPIYPDPPHRFMIDPTETVESPPKPFSVGAAFDMYCLGQVIESVYTAGNSKVVDSDGEPSQAPASGYFEVGNGDVSYDIAPTGKVDVSSAVTGVISALKSEDWQVRPTAKSILCASFPVMTVRDPRSSFPFPETVPEMYEYLAAFHQAEWSRRLYLADKWIDRICDLEDEAFLLLLPSFSELFTHVETRIGSISLFPKLAQRLGPDRARRYLLKRIISMFEALRPNIPKVLFNQNIIYEFVKRLGISVFLQQMLPCYLEALAIHEDGPSVAVATDKTTSITDLAGDSLVHICVMLGPILTSKHIVRQLVKILFRDNQVRPSLVNTTVRIIGGFGSTFTAVQYSYLISLMDGSVTSAKLTMKTTKTIFSVLTLLQELVPYLSNEALVTELKSGFIATLYQLLEPLPQSATEDINSISPEQLRLRLTISMKTIEYLLKSSQKLTVQEWESTIVSTLQKYFSGFSMDISSDDESKDELSCSLSAQKSYQMIYAYYRFIMIVSEEKLRRVIPTSDAIESMLYDHFSIKSKSLFDITPTSSMSSSHISSVQKKFLPVATTTKSETTATLQSGNKFMSWMIPSKRIPTDQATDTASISSKKSSSSTKDELLSKKIDIDVNKLFEYSTKNLHTFGYPPSRLTVASESSASKAGVTNSAIAVTATVTASPTVITNGTGIPLSSTAVVSGSTTSNSLALDGSSTQKMKATEIFDKPNSVTKPVEKERTVSKSKVPTSVLPWKTRWKPFPEDKKNWNRFLSTNSEEMSKSMQFSFNDLKLRGFAGHNAAIRTFAVNEPAKIFASGSRDKTVKIWSLNVHEGIENWESDPFSESLVTYTGHRRGTINDVHFLSTGGLNDIVASCDGHVHLWDPETGTGLHQFNAGRSSVVSVKPIFQSRHLVGGTIEGNITFFDAHNYIPLHTWKSSSMMSGVIRVIAVNQAETLVAVGFSTGAISLIESRTGTLVASWKGGDTEITCMKFYTDDLLLSCAPADHLICCWNVNRLALVKTIPAAQDVTSLDIYKDEILTINANSSVSFIPINDDFQAYSSKFKSSIIKSQVSSFGVVHTDQLLLFGCAEGEIFLYA</sequence>
<dbReference type="Pfam" id="PF00400">
    <property type="entry name" value="WD40"/>
    <property type="match status" value="2"/>
</dbReference>
<evidence type="ECO:0000259" key="13">
    <source>
        <dbReference type="PROSITE" id="PS50234"/>
    </source>
</evidence>
<dbReference type="PROSITE" id="PS50082">
    <property type="entry name" value="WD_REPEATS_2"/>
    <property type="match status" value="1"/>
</dbReference>
<evidence type="ECO:0000256" key="2">
    <source>
        <dbReference type="ARBA" id="ARBA00022574"/>
    </source>
</evidence>
<evidence type="ECO:0000256" key="6">
    <source>
        <dbReference type="ARBA" id="ARBA00023128"/>
    </source>
</evidence>
<evidence type="ECO:0000313" key="15">
    <source>
        <dbReference type="Proteomes" id="UP000603453"/>
    </source>
</evidence>
<evidence type="ECO:0000259" key="12">
    <source>
        <dbReference type="PROSITE" id="PS50197"/>
    </source>
</evidence>
<proteinExistence type="predicted"/>
<dbReference type="InterPro" id="IPR015943">
    <property type="entry name" value="WD40/YVTN_repeat-like_dom_sf"/>
</dbReference>
<evidence type="ECO:0000256" key="7">
    <source>
        <dbReference type="ARBA" id="ARBA00055988"/>
    </source>
</evidence>
<keyword evidence="4" id="KW-0067">ATP-binding</keyword>
<gene>
    <name evidence="14" type="ORF">INT47_012763</name>
</gene>
<dbReference type="PANTHER" id="PTHR21610">
    <property type="entry name" value="VON WILLEBRAND FACTOR A DOMAIN-CONTAINING PROTEIN 8"/>
    <property type="match status" value="1"/>
</dbReference>
<dbReference type="InterPro" id="IPR036372">
    <property type="entry name" value="BEACH_dom_sf"/>
</dbReference>
<dbReference type="EMBL" id="JAEPRD010000130">
    <property type="protein sequence ID" value="KAG2197333.1"/>
    <property type="molecule type" value="Genomic_DNA"/>
</dbReference>
<accession>A0A8H7UZ23</accession>
<keyword evidence="3" id="KW-0547">Nucleotide-binding</keyword>
<evidence type="ECO:0000256" key="8">
    <source>
        <dbReference type="ARBA" id="ARBA00070377"/>
    </source>
</evidence>
<dbReference type="Gene3D" id="1.10.1540.10">
    <property type="entry name" value="BEACH domain"/>
    <property type="match status" value="1"/>
</dbReference>
<evidence type="ECO:0000256" key="9">
    <source>
        <dbReference type="PROSITE-ProRule" id="PRU00221"/>
    </source>
</evidence>
<dbReference type="Proteomes" id="UP000603453">
    <property type="component" value="Unassembled WGS sequence"/>
</dbReference>
<dbReference type="PANTHER" id="PTHR21610:SF9">
    <property type="entry name" value="VON WILLEBRAND FACTOR A DOMAIN-CONTAINING PROTEIN 8"/>
    <property type="match status" value="1"/>
</dbReference>
<dbReference type="PROSITE" id="PS50197">
    <property type="entry name" value="BEACH"/>
    <property type="match status" value="1"/>
</dbReference>
<dbReference type="InterPro" id="IPR036465">
    <property type="entry name" value="vWFA_dom_sf"/>
</dbReference>
<dbReference type="InterPro" id="IPR000409">
    <property type="entry name" value="BEACH_dom"/>
</dbReference>
<comment type="function">
    <text evidence="7">Exhibits ATPase activity in vitro.</text>
</comment>
<evidence type="ECO:0000256" key="3">
    <source>
        <dbReference type="ARBA" id="ARBA00022741"/>
    </source>
</evidence>
<feature type="domain" description="Protein kinase" evidence="11">
    <location>
        <begin position="2567"/>
        <end position="2850"/>
    </location>
</feature>
<dbReference type="OrthoDB" id="5186at2759"/>
<comment type="subcellular location">
    <subcellularLocation>
        <location evidence="1">Mitochondrion</location>
    </subcellularLocation>
</comment>
<keyword evidence="6" id="KW-0496">Mitochondrion</keyword>
<dbReference type="SUPFAM" id="SSF52540">
    <property type="entry name" value="P-loop containing nucleoside triphosphate hydrolases"/>
    <property type="match status" value="3"/>
</dbReference>
<dbReference type="GO" id="GO:0005524">
    <property type="term" value="F:ATP binding"/>
    <property type="evidence" value="ECO:0007669"/>
    <property type="project" value="UniProtKB-KW"/>
</dbReference>
<protein>
    <recommendedName>
        <fullName evidence="8">von Willebrand factor A domain-containing protein 8</fullName>
    </recommendedName>
</protein>
<dbReference type="InterPro" id="IPR001680">
    <property type="entry name" value="WD40_rpt"/>
</dbReference>
<feature type="repeat" description="WD" evidence="9">
    <location>
        <begin position="3920"/>
        <end position="3961"/>
    </location>
</feature>